<dbReference type="InterPro" id="IPR004358">
    <property type="entry name" value="Sig_transdc_His_kin-like_C"/>
</dbReference>
<dbReference type="InterPro" id="IPR013783">
    <property type="entry name" value="Ig-like_fold"/>
</dbReference>
<dbReference type="Gene3D" id="3.30.565.10">
    <property type="entry name" value="Histidine kinase-like ATPase, C-terminal domain"/>
    <property type="match status" value="1"/>
</dbReference>
<dbReference type="GO" id="GO:0003700">
    <property type="term" value="F:DNA-binding transcription factor activity"/>
    <property type="evidence" value="ECO:0007669"/>
    <property type="project" value="InterPro"/>
</dbReference>
<dbReference type="Pfam" id="PF12833">
    <property type="entry name" value="HTH_18"/>
    <property type="match status" value="1"/>
</dbReference>
<dbReference type="SUPFAM" id="SSF55874">
    <property type="entry name" value="ATPase domain of HSP90 chaperone/DNA topoisomerase II/histidine kinase"/>
    <property type="match status" value="1"/>
</dbReference>
<dbReference type="Pfam" id="PF00512">
    <property type="entry name" value="HisKA"/>
    <property type="match status" value="1"/>
</dbReference>
<dbReference type="SUPFAM" id="SSF47384">
    <property type="entry name" value="Homodimeric domain of signal transducing histidine kinase"/>
    <property type="match status" value="1"/>
</dbReference>
<proteinExistence type="predicted"/>
<dbReference type="Pfam" id="PF07494">
    <property type="entry name" value="Reg_prop"/>
    <property type="match status" value="9"/>
</dbReference>
<dbReference type="CDD" id="cd00082">
    <property type="entry name" value="HisKA"/>
    <property type="match status" value="1"/>
</dbReference>
<feature type="modified residue" description="4-aspartylphosphate" evidence="7">
    <location>
        <position position="1148"/>
    </location>
</feature>
<dbReference type="InterPro" id="IPR015943">
    <property type="entry name" value="WD40/YVTN_repeat-like_dom_sf"/>
</dbReference>
<protein>
    <recommendedName>
        <fullName evidence="2">histidine kinase</fullName>
        <ecNumber evidence="2">2.7.13.3</ecNumber>
    </recommendedName>
</protein>
<comment type="catalytic activity">
    <reaction evidence="1">
        <text>ATP + protein L-histidine = ADP + protein N-phospho-L-histidine.</text>
        <dbReference type="EC" id="2.7.13.3"/>
    </reaction>
</comment>
<dbReference type="EMBL" id="LT629740">
    <property type="protein sequence ID" value="SDT14129.1"/>
    <property type="molecule type" value="Genomic_DNA"/>
</dbReference>
<dbReference type="SUPFAM" id="SSF63829">
    <property type="entry name" value="Calcium-dependent phosphotriesterase"/>
    <property type="match status" value="3"/>
</dbReference>
<dbReference type="InterPro" id="IPR036097">
    <property type="entry name" value="HisK_dim/P_sf"/>
</dbReference>
<feature type="domain" description="Response regulatory" evidence="11">
    <location>
        <begin position="1100"/>
        <end position="1215"/>
    </location>
</feature>
<dbReference type="InterPro" id="IPR003594">
    <property type="entry name" value="HATPase_dom"/>
</dbReference>
<evidence type="ECO:0000256" key="2">
    <source>
        <dbReference type="ARBA" id="ARBA00012438"/>
    </source>
</evidence>
<dbReference type="InterPro" id="IPR018060">
    <property type="entry name" value="HTH_AraC"/>
</dbReference>
<gene>
    <name evidence="12" type="ORF">SAMN05216490_2578</name>
</gene>
<evidence type="ECO:0000256" key="7">
    <source>
        <dbReference type="PROSITE-ProRule" id="PRU00169"/>
    </source>
</evidence>
<keyword evidence="8" id="KW-0472">Membrane</keyword>
<organism evidence="12 13">
    <name type="scientific">Mucilaginibacter mallensis</name>
    <dbReference type="NCBI Taxonomy" id="652787"/>
    <lineage>
        <taxon>Bacteria</taxon>
        <taxon>Pseudomonadati</taxon>
        <taxon>Bacteroidota</taxon>
        <taxon>Sphingobacteriia</taxon>
        <taxon>Sphingobacteriales</taxon>
        <taxon>Sphingobacteriaceae</taxon>
        <taxon>Mucilaginibacter</taxon>
    </lineage>
</organism>
<evidence type="ECO:0000256" key="1">
    <source>
        <dbReference type="ARBA" id="ARBA00000085"/>
    </source>
</evidence>
<keyword evidence="6" id="KW-0804">Transcription</keyword>
<dbReference type="PANTHER" id="PTHR43547">
    <property type="entry name" value="TWO-COMPONENT HISTIDINE KINASE"/>
    <property type="match status" value="1"/>
</dbReference>
<dbReference type="Proteomes" id="UP000199679">
    <property type="component" value="Chromosome I"/>
</dbReference>
<dbReference type="GO" id="GO:0000155">
    <property type="term" value="F:phosphorelay sensor kinase activity"/>
    <property type="evidence" value="ECO:0007669"/>
    <property type="project" value="InterPro"/>
</dbReference>
<dbReference type="InterPro" id="IPR009057">
    <property type="entry name" value="Homeodomain-like_sf"/>
</dbReference>
<dbReference type="InterPro" id="IPR003661">
    <property type="entry name" value="HisK_dim/P_dom"/>
</dbReference>
<dbReference type="PROSITE" id="PS50109">
    <property type="entry name" value="HIS_KIN"/>
    <property type="match status" value="1"/>
</dbReference>
<dbReference type="PANTHER" id="PTHR43547:SF2">
    <property type="entry name" value="HYBRID SIGNAL TRANSDUCTION HISTIDINE KINASE C"/>
    <property type="match status" value="1"/>
</dbReference>
<dbReference type="SMART" id="SM00448">
    <property type="entry name" value="REC"/>
    <property type="match status" value="1"/>
</dbReference>
<dbReference type="SUPFAM" id="SSF52172">
    <property type="entry name" value="CheY-like"/>
    <property type="match status" value="1"/>
</dbReference>
<dbReference type="EC" id="2.7.13.3" evidence="2"/>
<dbReference type="RefSeq" id="WP_091373230.1">
    <property type="nucleotide sequence ID" value="NZ_LT629740.1"/>
</dbReference>
<evidence type="ECO:0000259" key="10">
    <source>
        <dbReference type="PROSITE" id="PS50109"/>
    </source>
</evidence>
<feature type="domain" description="Histidine kinase" evidence="10">
    <location>
        <begin position="832"/>
        <end position="1051"/>
    </location>
</feature>
<dbReference type="InterPro" id="IPR011006">
    <property type="entry name" value="CheY-like_superfamily"/>
</dbReference>
<evidence type="ECO:0000256" key="8">
    <source>
        <dbReference type="SAM" id="Phobius"/>
    </source>
</evidence>
<evidence type="ECO:0000313" key="13">
    <source>
        <dbReference type="Proteomes" id="UP000199679"/>
    </source>
</evidence>
<dbReference type="Pfam" id="PF02518">
    <property type="entry name" value="HATPase_c"/>
    <property type="match status" value="1"/>
</dbReference>
<keyword evidence="8" id="KW-0812">Transmembrane</keyword>
<dbReference type="PROSITE" id="PS01124">
    <property type="entry name" value="HTH_ARAC_FAMILY_2"/>
    <property type="match status" value="1"/>
</dbReference>
<feature type="domain" description="HTH araC/xylS-type" evidence="9">
    <location>
        <begin position="1262"/>
        <end position="1360"/>
    </location>
</feature>
<dbReference type="Gene3D" id="2.60.40.10">
    <property type="entry name" value="Immunoglobulins"/>
    <property type="match status" value="1"/>
</dbReference>
<dbReference type="Pfam" id="PF00072">
    <property type="entry name" value="Response_reg"/>
    <property type="match status" value="1"/>
</dbReference>
<evidence type="ECO:0000256" key="6">
    <source>
        <dbReference type="ARBA" id="ARBA00023163"/>
    </source>
</evidence>
<keyword evidence="3 7" id="KW-0597">Phosphoprotein</keyword>
<dbReference type="STRING" id="652787.SAMN05216490_2578"/>
<dbReference type="Gene3D" id="1.10.287.130">
    <property type="match status" value="1"/>
</dbReference>
<keyword evidence="4" id="KW-0805">Transcription regulation</keyword>
<dbReference type="InterPro" id="IPR018062">
    <property type="entry name" value="HTH_AraC-typ_CS"/>
</dbReference>
<evidence type="ECO:0000256" key="5">
    <source>
        <dbReference type="ARBA" id="ARBA00023125"/>
    </source>
</evidence>
<evidence type="ECO:0000313" key="12">
    <source>
        <dbReference type="EMBL" id="SDT14129.1"/>
    </source>
</evidence>
<name>A0A1H1XYY0_MUCMA</name>
<dbReference type="InterPro" id="IPR011123">
    <property type="entry name" value="Y_Y_Y"/>
</dbReference>
<evidence type="ECO:0000259" key="9">
    <source>
        <dbReference type="PROSITE" id="PS01124"/>
    </source>
</evidence>
<dbReference type="PROSITE" id="PS00041">
    <property type="entry name" value="HTH_ARAC_FAMILY_1"/>
    <property type="match status" value="1"/>
</dbReference>
<dbReference type="FunFam" id="2.60.40.10:FF:000791">
    <property type="entry name" value="Two-component system sensor histidine kinase/response regulator"/>
    <property type="match status" value="1"/>
</dbReference>
<dbReference type="SMART" id="SM00388">
    <property type="entry name" value="HisKA"/>
    <property type="match status" value="1"/>
</dbReference>
<dbReference type="SUPFAM" id="SSF46689">
    <property type="entry name" value="Homeodomain-like"/>
    <property type="match status" value="1"/>
</dbReference>
<dbReference type="PRINTS" id="PR00344">
    <property type="entry name" value="BCTRLSENSOR"/>
</dbReference>
<accession>A0A1H1XYY0</accession>
<dbReference type="Gene3D" id="3.40.50.2300">
    <property type="match status" value="1"/>
</dbReference>
<dbReference type="CDD" id="cd00075">
    <property type="entry name" value="HATPase"/>
    <property type="match status" value="1"/>
</dbReference>
<dbReference type="SMART" id="SM00387">
    <property type="entry name" value="HATPase_c"/>
    <property type="match status" value="1"/>
</dbReference>
<dbReference type="Gene3D" id="2.130.10.10">
    <property type="entry name" value="YVTN repeat-like/Quinoprotein amine dehydrogenase"/>
    <property type="match status" value="2"/>
</dbReference>
<evidence type="ECO:0000256" key="4">
    <source>
        <dbReference type="ARBA" id="ARBA00023015"/>
    </source>
</evidence>
<dbReference type="InterPro" id="IPR036890">
    <property type="entry name" value="HATPase_C_sf"/>
</dbReference>
<dbReference type="OrthoDB" id="9809670at2"/>
<dbReference type="InterPro" id="IPR005467">
    <property type="entry name" value="His_kinase_dom"/>
</dbReference>
<feature type="transmembrane region" description="Helical" evidence="8">
    <location>
        <begin position="789"/>
        <end position="811"/>
    </location>
</feature>
<dbReference type="SMART" id="SM00342">
    <property type="entry name" value="HTH_ARAC"/>
    <property type="match status" value="1"/>
</dbReference>
<dbReference type="Gene3D" id="1.10.10.60">
    <property type="entry name" value="Homeodomain-like"/>
    <property type="match status" value="1"/>
</dbReference>
<evidence type="ECO:0000256" key="3">
    <source>
        <dbReference type="ARBA" id="ARBA00022553"/>
    </source>
</evidence>
<keyword evidence="13" id="KW-1185">Reference proteome</keyword>
<dbReference type="InterPro" id="IPR001789">
    <property type="entry name" value="Sig_transdc_resp-reg_receiver"/>
</dbReference>
<dbReference type="GO" id="GO:0043565">
    <property type="term" value="F:sequence-specific DNA binding"/>
    <property type="evidence" value="ECO:0007669"/>
    <property type="project" value="InterPro"/>
</dbReference>
<dbReference type="InterPro" id="IPR011110">
    <property type="entry name" value="Reg_prop"/>
</dbReference>
<keyword evidence="5" id="KW-0238">DNA-binding</keyword>
<evidence type="ECO:0000259" key="11">
    <source>
        <dbReference type="PROSITE" id="PS50110"/>
    </source>
</evidence>
<dbReference type="PROSITE" id="PS50110">
    <property type="entry name" value="RESPONSE_REGULATORY"/>
    <property type="match status" value="1"/>
</dbReference>
<keyword evidence="8" id="KW-1133">Transmembrane helix</keyword>
<dbReference type="Pfam" id="PF07495">
    <property type="entry name" value="Y_Y_Y"/>
    <property type="match status" value="1"/>
</dbReference>
<sequence length="1360" mass="153160">MKLVVAIFLFFIFLSLAAYSQSIVFENLTVDDGLSQNSVLAVAQDSRGFMWYGTQHGLNKYNTLSFKIYNNDPADRTSLSSDYITSILLDSHQVLWVGTRNGLNRYNPETDNFERINLGGALTNNQVISCIYEDRENNLWVWCTEGLKRLEDRKINKFSPVQLPDSVAGLYGNNTHVLYQDHLGTYWLGSSAGLTQMTRQGRSFTYKMYRQKADQPNSLSDNYVTAVNEDPAGNLWIGTLHGGVDLYNRSNNTFNRFLSNAGSNGPINNNIRTLSVDKTGKIWIGTQAGLSILDPVTHQFIAYKHDPDNKNSLSQNSIYSTFIDRDNTIWIGTYWGGINMVANHNNTFLTFQTVRYHSAINNNVISAVAEDALHNLWIGTEGGGLNYFNRKTDVVNTYQNKVNDASSLGSDLIKAVYIDKDQHVWVGTHGGGLNLFNAPTHNFTKYLYQENDPVTLGSEILRIYEDSRGNFWIGTQSGLLAFHRNDTQLRHTGSPLESRIGRKSVYGILEDKDKNLWIGTNKGLFVVWYASGQLQRFNSLGNQFLLSVNTLYLDKRNRLWIGSYYGGLAMYDAAQKNFVVYTEKEGLANNNVLGILEDEGNLWISTSNGLSKFNIAAKTFKNYTKSDGLGANTFNINSCYKSDDGEMFFGGFNGLTSFFPSQINDNNVAPPVIITALKLFNKPVPIEQSGKILTKDISLTHDIVFSHAQNIFTIDFAALNYIKSEKNRYAYKLANFDKDWIYTAIPSASYTNVPPGDYTFYAKGTNNDGIWGKAAILRIKIMPPFWATVWAYGLYVLFTGGLIFLLARFFILRSLLRRDQELTQLKLNFFTNISHEIRTHLSLIFGPVEKLILQGQADVENAKELQIIKKSSNSLLQLVNELMNFRKAETGNLRLHVSEDNIVSVLNEIYNSFYDTSLSRNITTEFITPVENIQLYFDRVQLEKVFFNLIHNAFKFTYDGGRISIVVEENKDTVTITIADNGKGIAPENLENLFKNYFQENDYGKQNTGYGIGLALAKSIVELHKGSITVESEILPDGNSTSFQVTLKKGMDHFGNKALITSAVISDNPGRYEEKTDNDFTTISSAIDDDLTSPTGKDKLILVVEDNADIRSFINNSLKDHYKVIQSVNGLEGWESATECIPDIIISDVMMPEMDGFTLCNKLKTDERTSHIPVILLTAKAMSSNHINGLKMGADVYLTKPFSVEVLMLQISNLLKLSEKIRESISHKFKTGDGIPISSLSPLHNNDEVEKLLNKIDNEFLSRVISIVEEHIDSLEFGVPHLAKAVAMSQPVLYKKLHMLTGMPVNDFIKSIKMNNAVLLLQSKRYNINEIAYMVGFSDRKYFSKEFKKRFGKTPSEFLA</sequence>
<dbReference type="CDD" id="cd17574">
    <property type="entry name" value="REC_OmpR"/>
    <property type="match status" value="1"/>
</dbReference>
<reference evidence="12 13" key="1">
    <citation type="submission" date="2016-10" db="EMBL/GenBank/DDBJ databases">
        <authorList>
            <person name="de Groot N.N."/>
        </authorList>
    </citation>
    <scope>NUCLEOTIDE SEQUENCE [LARGE SCALE GENOMIC DNA]</scope>
    <source>
        <strain evidence="12 13">MP1X4</strain>
    </source>
</reference>